<reference evidence="2" key="1">
    <citation type="submission" date="2017-02" db="EMBL/GenBank/DDBJ databases">
        <authorList>
            <person name="Dridi B."/>
        </authorList>
    </citation>
    <scope>NUCLEOTIDE SEQUENCE [LARGE SCALE GENOMIC DNA]</scope>
    <source>
        <strain evidence="2">bH819</strain>
    </source>
</reference>
<dbReference type="Gene3D" id="3.90.1720.10">
    <property type="entry name" value="endopeptidase domain like (from Nostoc punctiforme)"/>
    <property type="match status" value="1"/>
</dbReference>
<accession>A0A1X6WN54</accession>
<evidence type="ECO:0000313" key="2">
    <source>
        <dbReference type="Proteomes" id="UP000195918"/>
    </source>
</evidence>
<proteinExistence type="predicted"/>
<keyword evidence="2" id="KW-1185">Reference proteome</keyword>
<dbReference type="OrthoDB" id="1645744at2"/>
<name>A0A1X6WN54_9ENTE</name>
<dbReference type="EMBL" id="FWFD01000009">
    <property type="protein sequence ID" value="SLM85710.1"/>
    <property type="molecule type" value="Genomic_DNA"/>
</dbReference>
<dbReference type="Proteomes" id="UP000195918">
    <property type="component" value="Unassembled WGS sequence"/>
</dbReference>
<evidence type="ECO:0000313" key="1">
    <source>
        <dbReference type="EMBL" id="SLM85710.1"/>
    </source>
</evidence>
<protein>
    <submittedName>
        <fullName evidence="1">Uncharacterized protein</fullName>
    </submittedName>
</protein>
<dbReference type="AlphaFoldDB" id="A0A1X6WN54"/>
<dbReference type="RefSeq" id="WP_086951350.1">
    <property type="nucleotide sequence ID" value="NZ_FWFD01000009.1"/>
</dbReference>
<gene>
    <name evidence="1" type="ORF">FM121_06395</name>
</gene>
<organism evidence="1 2">
    <name type="scientific">Vagococcus fluvialis bH819</name>
    <dbReference type="NCBI Taxonomy" id="1255619"/>
    <lineage>
        <taxon>Bacteria</taxon>
        <taxon>Bacillati</taxon>
        <taxon>Bacillota</taxon>
        <taxon>Bacilli</taxon>
        <taxon>Lactobacillales</taxon>
        <taxon>Enterococcaceae</taxon>
        <taxon>Vagococcus</taxon>
    </lineage>
</organism>
<dbReference type="InterPro" id="IPR038765">
    <property type="entry name" value="Papain-like_cys_pep_sf"/>
</dbReference>
<dbReference type="SUPFAM" id="SSF54001">
    <property type="entry name" value="Cysteine proteinases"/>
    <property type="match status" value="1"/>
</dbReference>
<sequence length="186" mass="21703">MEIFLIYSANNSFLSKAIKCYTKEKYNHVSLALDINLKDTYSFGRKKMNNPLVGGFVKEDFHDSFFLTSHCLIYSLEITEDEYTQLQKNISYFEINKQLFQYNLLGLVALSMKYCLEREYAYFCSEFVATLLTESQIVTFQKRNQLITPHDLLAIDNLTKVYEGQMINYLLESTAYSDPLAELSYV</sequence>